<dbReference type="PANTHER" id="PTHR10672">
    <property type="entry name" value="ADDUCIN"/>
    <property type="match status" value="1"/>
</dbReference>
<dbReference type="EMBL" id="JBBXMP010000109">
    <property type="protein sequence ID" value="KAL0062280.1"/>
    <property type="molecule type" value="Genomic_DNA"/>
</dbReference>
<dbReference type="Gene3D" id="3.40.225.10">
    <property type="entry name" value="Class II aldolase/adducin N-terminal domain"/>
    <property type="match status" value="1"/>
</dbReference>
<dbReference type="InterPro" id="IPR036409">
    <property type="entry name" value="Aldolase_II/adducin_N_sf"/>
</dbReference>
<dbReference type="PANTHER" id="PTHR10672:SF41">
    <property type="entry name" value="CLASS II ALDOLASE_ADDUCIN DOMAIN PROTEIN (AFU_ORTHOLOGUE AFUA_3G01330)"/>
    <property type="match status" value="1"/>
</dbReference>
<gene>
    <name evidence="2" type="ORF">AAF712_010849</name>
</gene>
<evidence type="ECO:0000313" key="3">
    <source>
        <dbReference type="Proteomes" id="UP001437256"/>
    </source>
</evidence>
<evidence type="ECO:0000313" key="2">
    <source>
        <dbReference type="EMBL" id="KAL0062280.1"/>
    </source>
</evidence>
<organism evidence="2 3">
    <name type="scientific">Marasmius tenuissimus</name>
    <dbReference type="NCBI Taxonomy" id="585030"/>
    <lineage>
        <taxon>Eukaryota</taxon>
        <taxon>Fungi</taxon>
        <taxon>Dikarya</taxon>
        <taxon>Basidiomycota</taxon>
        <taxon>Agaricomycotina</taxon>
        <taxon>Agaricomycetes</taxon>
        <taxon>Agaricomycetidae</taxon>
        <taxon>Agaricales</taxon>
        <taxon>Marasmiineae</taxon>
        <taxon>Marasmiaceae</taxon>
        <taxon>Marasmius</taxon>
    </lineage>
</organism>
<evidence type="ECO:0000259" key="1">
    <source>
        <dbReference type="SMART" id="SM01007"/>
    </source>
</evidence>
<dbReference type="Pfam" id="PF00596">
    <property type="entry name" value="Aldolase_II"/>
    <property type="match status" value="1"/>
</dbReference>
<dbReference type="Proteomes" id="UP001437256">
    <property type="component" value="Unassembled WGS sequence"/>
</dbReference>
<feature type="domain" description="Class II aldolase/adducin N-terminal" evidence="1">
    <location>
        <begin position="41"/>
        <end position="224"/>
    </location>
</feature>
<comment type="caution">
    <text evidence="2">The sequence shown here is derived from an EMBL/GenBank/DDBJ whole genome shotgun (WGS) entry which is preliminary data.</text>
</comment>
<reference evidence="2 3" key="1">
    <citation type="submission" date="2024-05" db="EMBL/GenBank/DDBJ databases">
        <title>A draft genome resource for the thread blight pathogen Marasmius tenuissimus strain MS-2.</title>
        <authorList>
            <person name="Yulfo-Soto G.E."/>
            <person name="Baruah I.K."/>
            <person name="Amoako-Attah I."/>
            <person name="Bukari Y."/>
            <person name="Meinhardt L.W."/>
            <person name="Bailey B.A."/>
            <person name="Cohen S.P."/>
        </authorList>
    </citation>
    <scope>NUCLEOTIDE SEQUENCE [LARGE SCALE GENOMIC DNA]</scope>
    <source>
        <strain evidence="2 3">MS-2</strain>
    </source>
</reference>
<dbReference type="SUPFAM" id="SSF53639">
    <property type="entry name" value="AraD/HMP-PK domain-like"/>
    <property type="match status" value="1"/>
</dbReference>
<name>A0ABR2ZKT8_9AGAR</name>
<sequence>MATVNGSQTEVASKVMERMRSSLPKPPQFSDKLEERAYLKFRLAQALRIFGKRGYDEGVAGHITVRDPVQPHNFWVNPLGFHFKLIQPSDLLLVDSEGNILDESGPYRVLNVAAFMIHSRIHEARPDVICAAHSHSFYGKVFSSLGIPLDMISQDACAFYGDLAVYGDYKGVVENEEEGKAIARALGSSKAAILQNHGLLVATDTVEASIYFYIALERACQAQLMADSAAAARGVSTVKIPDNQAAITGKTVGAKRTGWLAGSMEFKMLESEEGVSFKYEGSK</sequence>
<protein>
    <recommendedName>
        <fullName evidence="1">Class II aldolase/adducin N-terminal domain-containing protein</fullName>
    </recommendedName>
</protein>
<dbReference type="NCBIfam" id="NF004855">
    <property type="entry name" value="PRK06208.1"/>
    <property type="match status" value="1"/>
</dbReference>
<accession>A0ABR2ZKT8</accession>
<dbReference type="InterPro" id="IPR001303">
    <property type="entry name" value="Aldolase_II/adducin_N"/>
</dbReference>
<keyword evidence="3" id="KW-1185">Reference proteome</keyword>
<dbReference type="InterPro" id="IPR051017">
    <property type="entry name" value="Aldolase-II_Adducin_sf"/>
</dbReference>
<dbReference type="SMART" id="SM01007">
    <property type="entry name" value="Aldolase_II"/>
    <property type="match status" value="1"/>
</dbReference>
<proteinExistence type="predicted"/>